<evidence type="ECO:0008006" key="3">
    <source>
        <dbReference type="Google" id="ProtNLM"/>
    </source>
</evidence>
<proteinExistence type="predicted"/>
<dbReference type="Proteomes" id="UP000694380">
    <property type="component" value="Unplaced"/>
</dbReference>
<organism evidence="1 2">
    <name type="scientific">Chrysemys picta bellii</name>
    <name type="common">Western painted turtle</name>
    <name type="synonym">Emys bellii</name>
    <dbReference type="NCBI Taxonomy" id="8478"/>
    <lineage>
        <taxon>Eukaryota</taxon>
        <taxon>Metazoa</taxon>
        <taxon>Chordata</taxon>
        <taxon>Craniata</taxon>
        <taxon>Vertebrata</taxon>
        <taxon>Euteleostomi</taxon>
        <taxon>Archelosauria</taxon>
        <taxon>Testudinata</taxon>
        <taxon>Testudines</taxon>
        <taxon>Cryptodira</taxon>
        <taxon>Durocryptodira</taxon>
        <taxon>Testudinoidea</taxon>
        <taxon>Emydidae</taxon>
        <taxon>Chrysemys</taxon>
    </lineage>
</organism>
<dbReference type="OMA" id="LMIKTHQ"/>
<accession>A0A8C3F047</accession>
<keyword evidence="2" id="KW-1185">Reference proteome</keyword>
<name>A0A8C3F047_CHRPI</name>
<protein>
    <recommendedName>
        <fullName evidence="3">Reverse transcriptase domain-containing protein</fullName>
    </recommendedName>
</protein>
<sequence>MPGTQVWFNICKSINVIQHINKRKDKNHMIISIDAGKAFDKIQHTLMIKTHQSGYRGNISQHNKSYI</sequence>
<dbReference type="AlphaFoldDB" id="A0A8C3F047"/>
<evidence type="ECO:0000313" key="1">
    <source>
        <dbReference type="Ensembl" id="ENSCPBP00000001106.1"/>
    </source>
</evidence>
<dbReference type="PANTHER" id="PTHR19446">
    <property type="entry name" value="REVERSE TRANSCRIPTASES"/>
    <property type="match status" value="1"/>
</dbReference>
<dbReference type="GeneTree" id="ENSGT01150000287187"/>
<evidence type="ECO:0000313" key="2">
    <source>
        <dbReference type="Proteomes" id="UP000694380"/>
    </source>
</evidence>
<dbReference type="Ensembl" id="ENSCPBT00000001370.1">
    <property type="protein sequence ID" value="ENSCPBP00000001106.1"/>
    <property type="gene ID" value="ENSCPBG00000000898.1"/>
</dbReference>
<reference evidence="1" key="2">
    <citation type="submission" date="2025-09" db="UniProtKB">
        <authorList>
            <consortium name="Ensembl"/>
        </authorList>
    </citation>
    <scope>IDENTIFICATION</scope>
</reference>
<reference evidence="1" key="1">
    <citation type="submission" date="2025-08" db="UniProtKB">
        <authorList>
            <consortium name="Ensembl"/>
        </authorList>
    </citation>
    <scope>IDENTIFICATION</scope>
</reference>